<dbReference type="Proteomes" id="UP000324517">
    <property type="component" value="Unassembled WGS sequence"/>
</dbReference>
<comment type="miscellaneous">
    <text evidence="10">This function is generally fulfilled by the C-terminal part of HisG, which is missing in some bacteria such as this one.</text>
</comment>
<dbReference type="NCBIfam" id="TIGR00443">
    <property type="entry name" value="hisZ_biosyn_reg"/>
    <property type="match status" value="1"/>
</dbReference>
<keyword evidence="13" id="KW-0808">Transferase</keyword>
<organism evidence="13 14">
    <name type="scientific">Sutcliffiella horikoshii</name>
    <dbReference type="NCBI Taxonomy" id="79883"/>
    <lineage>
        <taxon>Bacteria</taxon>
        <taxon>Bacillati</taxon>
        <taxon>Bacillota</taxon>
        <taxon>Bacilli</taxon>
        <taxon>Bacillales</taxon>
        <taxon>Bacillaceae</taxon>
        <taxon>Sutcliffiella</taxon>
    </lineage>
</organism>
<evidence type="ECO:0000256" key="6">
    <source>
        <dbReference type="ARBA" id="ARBA00022490"/>
    </source>
</evidence>
<dbReference type="CDD" id="cd00773">
    <property type="entry name" value="HisRS-like_core"/>
    <property type="match status" value="1"/>
</dbReference>
<dbReference type="SUPFAM" id="SSF55681">
    <property type="entry name" value="Class II aaRS and biotin synthetases"/>
    <property type="match status" value="1"/>
</dbReference>
<feature type="binding site" evidence="11">
    <location>
        <position position="113"/>
    </location>
    <ligand>
        <name>L-histidine</name>
        <dbReference type="ChEBI" id="CHEBI:57595"/>
    </ligand>
</feature>
<dbReference type="InterPro" id="IPR004516">
    <property type="entry name" value="HisRS/HisZ"/>
</dbReference>
<evidence type="ECO:0000259" key="12">
    <source>
        <dbReference type="PROSITE" id="PS50862"/>
    </source>
</evidence>
<keyword evidence="8 10" id="KW-0368">Histidine biosynthesis</keyword>
<evidence type="ECO:0000256" key="7">
    <source>
        <dbReference type="ARBA" id="ARBA00022605"/>
    </source>
</evidence>
<dbReference type="PANTHER" id="PTHR43707:SF1">
    <property type="entry name" value="HISTIDINE--TRNA LIGASE, MITOCHONDRIAL-RELATED"/>
    <property type="match status" value="1"/>
</dbReference>
<dbReference type="OrthoDB" id="9800814at2"/>
<dbReference type="GO" id="GO:0006427">
    <property type="term" value="P:histidyl-tRNA aminoacylation"/>
    <property type="evidence" value="ECO:0007669"/>
    <property type="project" value="InterPro"/>
</dbReference>
<dbReference type="NCBIfam" id="NF008941">
    <property type="entry name" value="PRK12292.2-4"/>
    <property type="match status" value="1"/>
</dbReference>
<keyword evidence="7 10" id="KW-0028">Amino-acid biosynthesis</keyword>
<evidence type="ECO:0000256" key="1">
    <source>
        <dbReference type="ARBA" id="ARBA00004496"/>
    </source>
</evidence>
<accession>A0A5D4TAS3</accession>
<dbReference type="HAMAP" id="MF_00125">
    <property type="entry name" value="HisZ"/>
    <property type="match status" value="1"/>
</dbReference>
<dbReference type="InterPro" id="IPR006195">
    <property type="entry name" value="aa-tRNA-synth_II"/>
</dbReference>
<feature type="binding site" evidence="11">
    <location>
        <begin position="83"/>
        <end position="85"/>
    </location>
    <ligand>
        <name>L-histidine</name>
        <dbReference type="ChEBI" id="CHEBI:57595"/>
    </ligand>
</feature>
<dbReference type="PANTHER" id="PTHR43707">
    <property type="entry name" value="HISTIDYL-TRNA SYNTHETASE"/>
    <property type="match status" value="1"/>
</dbReference>
<dbReference type="UniPathway" id="UPA00031">
    <property type="reaction ID" value="UER00006"/>
</dbReference>
<dbReference type="PIRSF" id="PIRSF001549">
    <property type="entry name" value="His-tRNA_synth"/>
    <property type="match status" value="1"/>
</dbReference>
<evidence type="ECO:0000256" key="5">
    <source>
        <dbReference type="ARBA" id="ARBA00020397"/>
    </source>
</evidence>
<dbReference type="InterPro" id="IPR053846">
    <property type="entry name" value="HisZ-C"/>
</dbReference>
<dbReference type="EMBL" id="VTET01000004">
    <property type="protein sequence ID" value="TYS72305.1"/>
    <property type="molecule type" value="Genomic_DNA"/>
</dbReference>
<proteinExistence type="inferred from homology"/>
<protein>
    <recommendedName>
        <fullName evidence="5 10">ATP phosphoribosyltransferase regulatory subunit</fullName>
    </recommendedName>
</protein>
<comment type="pathway">
    <text evidence="2 10">Amino-acid biosynthesis; L-histidine biosynthesis; L-histidine from 5-phospho-alpha-D-ribose 1-diphosphate: step 1/9.</text>
</comment>
<comment type="subunit">
    <text evidence="4 10">Heteromultimer composed of HisG and HisZ subunits.</text>
</comment>
<feature type="binding site" evidence="11">
    <location>
        <position position="131"/>
    </location>
    <ligand>
        <name>L-histidine</name>
        <dbReference type="ChEBI" id="CHEBI:57595"/>
    </ligand>
</feature>
<dbReference type="InterPro" id="IPR045864">
    <property type="entry name" value="aa-tRNA-synth_II/BPL/LPL"/>
</dbReference>
<dbReference type="Gene3D" id="3.30.930.10">
    <property type="entry name" value="Bira Bifunctional Protein, Domain 2"/>
    <property type="match status" value="1"/>
</dbReference>
<evidence type="ECO:0000256" key="11">
    <source>
        <dbReference type="PIRSR" id="PIRSR001549-1"/>
    </source>
</evidence>
<dbReference type="InterPro" id="IPR041715">
    <property type="entry name" value="HisRS-like_core"/>
</dbReference>
<sequence>MSNSKLFMFEKPLGMRDTLPSLYEAKQNVKNTMTAEISQWGYQFMETPTLEYYETVGEASAILDQQLFKLLDQQGHTLVLRPDMTAPIARVAASRLLNEGYPQRLAYSANVFRAQQNEAGRPAEFEQIGVECIGDRSISADAEMIALLVALLKNTGLSTFTVAIGHIGFLQEIFLDIVGNEERAATLRRYLYEKNYVGYREHVKNLPLSSIDKKRLLNLLTLRGDSSNIELAKEVLDGDAGKKAIQELEQLWTMLEAYGVAEFVKLDLNIVSHMSYYTGIVFEAYAGNIGFPIGNGGRYDKLFQKFNREKSATGFGIHLDRLLEAKGVKKAEIKIHGVLFSQERREEAIAFATSKREAGEKVIVQDIAGVENVDACTASFSDVTFFLGKARKESEA</sequence>
<comment type="caution">
    <text evidence="13">The sequence shown here is derived from an EMBL/GenBank/DDBJ whole genome shotgun (WGS) entry which is preliminary data.</text>
</comment>
<dbReference type="GO" id="GO:0004821">
    <property type="term" value="F:histidine-tRNA ligase activity"/>
    <property type="evidence" value="ECO:0007669"/>
    <property type="project" value="InterPro"/>
</dbReference>
<evidence type="ECO:0000313" key="13">
    <source>
        <dbReference type="EMBL" id="TYS72305.1"/>
    </source>
</evidence>
<dbReference type="Gene3D" id="3.40.50.12590">
    <property type="match status" value="1"/>
</dbReference>
<comment type="function">
    <text evidence="9 10">Required for the first step of histidine biosynthesis. May allow the feedback regulation of ATP phosphoribosyltransferase activity by histidine.</text>
</comment>
<dbReference type="GO" id="GO:0016757">
    <property type="term" value="F:glycosyltransferase activity"/>
    <property type="evidence" value="ECO:0007669"/>
    <property type="project" value="UniProtKB-KW"/>
</dbReference>
<keyword evidence="13" id="KW-0328">Glycosyltransferase</keyword>
<evidence type="ECO:0000313" key="14">
    <source>
        <dbReference type="Proteomes" id="UP000324517"/>
    </source>
</evidence>
<gene>
    <name evidence="10" type="primary">hisZ</name>
    <name evidence="13" type="ORF">FZC75_10125</name>
</gene>
<dbReference type="PROSITE" id="PS50862">
    <property type="entry name" value="AA_TRNA_LIGASE_II"/>
    <property type="match status" value="1"/>
</dbReference>
<name>A0A5D4TAS3_9BACI</name>
<dbReference type="InterPro" id="IPR004517">
    <property type="entry name" value="HisZ"/>
</dbReference>
<feature type="binding site" evidence="11">
    <location>
        <position position="127"/>
    </location>
    <ligand>
        <name>L-histidine</name>
        <dbReference type="ChEBI" id="CHEBI:57595"/>
    </ligand>
</feature>
<comment type="subcellular location">
    <subcellularLocation>
        <location evidence="1 10">Cytoplasm</location>
    </subcellularLocation>
</comment>
<keyword evidence="6 10" id="KW-0963">Cytoplasm</keyword>
<reference evidence="13 14" key="1">
    <citation type="submission" date="2019-08" db="EMBL/GenBank/DDBJ databases">
        <title>Bacillus genomes from the desert of Cuatro Cienegas, Coahuila.</title>
        <authorList>
            <person name="Olmedo-Alvarez G."/>
        </authorList>
    </citation>
    <scope>NUCLEOTIDE SEQUENCE [LARGE SCALE GENOMIC DNA]</scope>
    <source>
        <strain evidence="13 14">CH98b_3T</strain>
    </source>
</reference>
<dbReference type="RefSeq" id="WP_148979179.1">
    <property type="nucleotide sequence ID" value="NZ_JBNILI010000003.1"/>
</dbReference>
<dbReference type="AlphaFoldDB" id="A0A5D4TAS3"/>
<dbReference type="Pfam" id="PF13393">
    <property type="entry name" value="tRNA-synt_His"/>
    <property type="match status" value="1"/>
</dbReference>
<evidence type="ECO:0000256" key="4">
    <source>
        <dbReference type="ARBA" id="ARBA00011496"/>
    </source>
</evidence>
<dbReference type="Pfam" id="PF21996">
    <property type="entry name" value="HisZ-like"/>
    <property type="match status" value="1"/>
</dbReference>
<evidence type="ECO:0000256" key="10">
    <source>
        <dbReference type="HAMAP-Rule" id="MF_00125"/>
    </source>
</evidence>
<comment type="similarity">
    <text evidence="3 10">Belongs to the class-II aminoacyl-tRNA synthetase family. HisZ subfamily.</text>
</comment>
<feature type="binding site" evidence="11">
    <location>
        <begin position="276"/>
        <end position="277"/>
    </location>
    <ligand>
        <name>L-histidine</name>
        <dbReference type="ChEBI" id="CHEBI:57595"/>
    </ligand>
</feature>
<evidence type="ECO:0000256" key="9">
    <source>
        <dbReference type="ARBA" id="ARBA00025246"/>
    </source>
</evidence>
<evidence type="ECO:0000256" key="8">
    <source>
        <dbReference type="ARBA" id="ARBA00023102"/>
    </source>
</evidence>
<evidence type="ECO:0000256" key="3">
    <source>
        <dbReference type="ARBA" id="ARBA00005539"/>
    </source>
</evidence>
<feature type="domain" description="Aminoacyl-transfer RNA synthetases class-II family profile" evidence="12">
    <location>
        <begin position="26"/>
        <end position="323"/>
    </location>
</feature>
<dbReference type="GO" id="GO:0000105">
    <property type="term" value="P:L-histidine biosynthetic process"/>
    <property type="evidence" value="ECO:0007669"/>
    <property type="project" value="UniProtKB-UniRule"/>
</dbReference>
<dbReference type="GO" id="GO:0140096">
    <property type="term" value="F:catalytic activity, acting on a protein"/>
    <property type="evidence" value="ECO:0007669"/>
    <property type="project" value="UniProtKB-ARBA"/>
</dbReference>
<evidence type="ECO:0000256" key="2">
    <source>
        <dbReference type="ARBA" id="ARBA00004667"/>
    </source>
</evidence>
<dbReference type="GO" id="GO:0005737">
    <property type="term" value="C:cytoplasm"/>
    <property type="evidence" value="ECO:0007669"/>
    <property type="project" value="UniProtKB-SubCell"/>
</dbReference>